<dbReference type="EMBL" id="CP036276">
    <property type="protein sequence ID" value="QDU43608.1"/>
    <property type="molecule type" value="Genomic_DNA"/>
</dbReference>
<name>A0A517ZM98_9PLAN</name>
<keyword evidence="1" id="KW-0732">Signal</keyword>
<sequence length="729" mass="82319" precursor="true">MILKFRGHFHRLSLCGVFAVVLSTIFVATASGADVAGELPIMVSRFDQQVQVPYTTANGLPSNDVLQIARDDNGTLFAKTSKGIARFEDPSWVAVDDSVAAGLFPVDSPWYATLAEHVSRRGMVRAVAEHEGEIAVAAENGLFLGDGKNWSLALPGDERRRWAPLDVRAVVYDRDGRLWFASPQGVGYRSDDDQWTLLDGTDGLPYNDFTCIAAGPKGIWFGTKNGAIRYSDGVWEFRQGRRWLLDNHVRDIVITDDGNAWFATAGGISCIQFRPTTLEEKAKFYEAEIEKYHRRTSFGYVNPAVLSAPGDKSTAVPTYSDNDGFNTGLYLGAMSMAYTVTGDATYRQHAENSFRALSFLSEVTQGGPHPAPRGFIARNVIPITDPDPNQRYDLNYDMGRTKRDSLWKIIQPRLPVDATGKWYWKCDSSSDELDGHFFGLATYFDHVCETKAQKDEVRKVVRRIIDHLLANGLSLVDHDGLPTRWAHFSPDDLNRNSAWVAERGLNSYSILTYLLIAHHITGDPKYREAYLKLALDHGYGMNGMTQMRLLEGPNSPGHQPDDNMAFMNYYHLIRYETDPKLLNMYQYAIRVNWKYERPERNSFTNFIYGACSLGKTRTDQWGEVDLSPPSECFTGAIDTLQRYPLDLIEWPMSNAHRLDLVQMGDHDGHGAPIGRRVDGYVFPIDERQETYWDWNPWKLTSGGDGMRLRPGFHYLLAYYMGRVHGFIAE</sequence>
<evidence type="ECO:0000256" key="1">
    <source>
        <dbReference type="SAM" id="SignalP"/>
    </source>
</evidence>
<dbReference type="InterPro" id="IPR008928">
    <property type="entry name" value="6-hairpin_glycosidase_sf"/>
</dbReference>
<evidence type="ECO:0000313" key="3">
    <source>
        <dbReference type="Proteomes" id="UP000319383"/>
    </source>
</evidence>
<accession>A0A517ZM98</accession>
<dbReference type="Proteomes" id="UP000319383">
    <property type="component" value="Chromosome"/>
</dbReference>
<feature type="signal peptide" evidence="1">
    <location>
        <begin position="1"/>
        <end position="30"/>
    </location>
</feature>
<dbReference type="SUPFAM" id="SSF48208">
    <property type="entry name" value="Six-hairpin glycosidases"/>
    <property type="match status" value="1"/>
</dbReference>
<dbReference type="AlphaFoldDB" id="A0A517ZM98"/>
<keyword evidence="3" id="KW-1185">Reference proteome</keyword>
<dbReference type="SUPFAM" id="SSF63829">
    <property type="entry name" value="Calcium-dependent phosphotriesterase"/>
    <property type="match status" value="1"/>
</dbReference>
<feature type="chain" id="PRO_5022068616" evidence="1">
    <location>
        <begin position="31"/>
        <end position="729"/>
    </location>
</feature>
<proteinExistence type="predicted"/>
<dbReference type="GO" id="GO:0005975">
    <property type="term" value="P:carbohydrate metabolic process"/>
    <property type="evidence" value="ECO:0007669"/>
    <property type="project" value="InterPro"/>
</dbReference>
<protein>
    <submittedName>
        <fullName evidence="2">Two component regulator propeller</fullName>
    </submittedName>
</protein>
<organism evidence="2 3">
    <name type="scientific">Symmachiella dynata</name>
    <dbReference type="NCBI Taxonomy" id="2527995"/>
    <lineage>
        <taxon>Bacteria</taxon>
        <taxon>Pseudomonadati</taxon>
        <taxon>Planctomycetota</taxon>
        <taxon>Planctomycetia</taxon>
        <taxon>Planctomycetales</taxon>
        <taxon>Planctomycetaceae</taxon>
        <taxon>Symmachiella</taxon>
    </lineage>
</organism>
<dbReference type="Gene3D" id="2.130.10.10">
    <property type="entry name" value="YVTN repeat-like/Quinoprotein amine dehydrogenase"/>
    <property type="match status" value="2"/>
</dbReference>
<reference evidence="2 3" key="1">
    <citation type="submission" date="2019-02" db="EMBL/GenBank/DDBJ databases">
        <title>Deep-cultivation of Planctomycetes and their phenomic and genomic characterization uncovers novel biology.</title>
        <authorList>
            <person name="Wiegand S."/>
            <person name="Jogler M."/>
            <person name="Boedeker C."/>
            <person name="Pinto D."/>
            <person name="Vollmers J."/>
            <person name="Rivas-Marin E."/>
            <person name="Kohn T."/>
            <person name="Peeters S.H."/>
            <person name="Heuer A."/>
            <person name="Rast P."/>
            <person name="Oberbeckmann S."/>
            <person name="Bunk B."/>
            <person name="Jeske O."/>
            <person name="Meyerdierks A."/>
            <person name="Storesund J.E."/>
            <person name="Kallscheuer N."/>
            <person name="Luecker S."/>
            <person name="Lage O.M."/>
            <person name="Pohl T."/>
            <person name="Merkel B.J."/>
            <person name="Hornburger P."/>
            <person name="Mueller R.-W."/>
            <person name="Bruemmer F."/>
            <person name="Labrenz M."/>
            <person name="Spormann A.M."/>
            <person name="Op den Camp H."/>
            <person name="Overmann J."/>
            <person name="Amann R."/>
            <person name="Jetten M.S.M."/>
            <person name="Mascher T."/>
            <person name="Medema M.H."/>
            <person name="Devos D.P."/>
            <person name="Kaster A.-K."/>
            <person name="Ovreas L."/>
            <person name="Rohde M."/>
            <person name="Galperin M.Y."/>
            <person name="Jogler C."/>
        </authorList>
    </citation>
    <scope>NUCLEOTIDE SEQUENCE [LARGE SCALE GENOMIC DNA]</scope>
    <source>
        <strain evidence="2 3">Mal52</strain>
    </source>
</reference>
<gene>
    <name evidence="2" type="ORF">Mal52_20840</name>
</gene>
<evidence type="ECO:0000313" key="2">
    <source>
        <dbReference type="EMBL" id="QDU43608.1"/>
    </source>
</evidence>
<dbReference type="InterPro" id="IPR015943">
    <property type="entry name" value="WD40/YVTN_repeat-like_dom_sf"/>
</dbReference>
<dbReference type="RefSeq" id="WP_231962584.1">
    <property type="nucleotide sequence ID" value="NZ_CP036276.1"/>
</dbReference>
<dbReference type="KEGG" id="sdyn:Mal52_20840"/>